<protein>
    <submittedName>
        <fullName evidence="2">Uncharacterized protein</fullName>
    </submittedName>
</protein>
<reference evidence="2 3" key="1">
    <citation type="submission" date="2020-09" db="EMBL/GenBank/DDBJ databases">
        <authorList>
            <person name="Jameson E."/>
        </authorList>
    </citation>
    <scope>NUCLEOTIDE SEQUENCE [LARGE SCALE GENOMIC DNA]</scope>
</reference>
<organism evidence="2 3">
    <name type="scientific">Klebsiella phage vB_KvM-Eowyn</name>
    <dbReference type="NCBI Taxonomy" id="2762819"/>
    <lineage>
        <taxon>Viruses</taxon>
        <taxon>Duplodnaviria</taxon>
        <taxon>Heunggongvirae</taxon>
        <taxon>Uroviricota</taxon>
        <taxon>Caudoviricetes</taxon>
        <taxon>Chimalliviridae</taxon>
        <taxon>Eowynvirus</taxon>
        <taxon>Eowynvirus eowyn</taxon>
    </lineage>
</organism>
<dbReference type="Proteomes" id="UP000596247">
    <property type="component" value="Chromosome"/>
</dbReference>
<feature type="compositionally biased region" description="Polar residues" evidence="1">
    <location>
        <begin position="194"/>
        <end position="205"/>
    </location>
</feature>
<evidence type="ECO:0000313" key="3">
    <source>
        <dbReference type="Proteomes" id="UP000596247"/>
    </source>
</evidence>
<evidence type="ECO:0000256" key="1">
    <source>
        <dbReference type="SAM" id="MobiDB-lite"/>
    </source>
</evidence>
<feature type="region of interest" description="Disordered" evidence="1">
    <location>
        <begin position="192"/>
        <end position="211"/>
    </location>
</feature>
<name>A0A7R8R5V7_9CAUD</name>
<dbReference type="EMBL" id="LR881104">
    <property type="protein sequence ID" value="CAD5236116.1"/>
    <property type="molecule type" value="Genomic_DNA"/>
</dbReference>
<gene>
    <name evidence="2" type="ORF">LLCLJKAH_00127</name>
</gene>
<accession>A0A7R8R5V7</accession>
<proteinExistence type="predicted"/>
<keyword evidence="3" id="KW-1185">Reference proteome</keyword>
<sequence length="232" mass="26584">MARITAEDLVKPIPKHKVKEFLKKQIDDMSPVDRIFQLKFKVSIPAAYLYNDEDFARGVHVTGDRERDARAAQEIETLFMPIVANDKPRPLPCILLYHKQNVPGFNLVHAEDVPRVYQIIVDYLEFQSRNLNENLNLPEAKRIELYNDLEDLNKLAAFIHPNAHATAVPKHLNPDSIISRLRLRPKVGIGATQRGYSNVPTSSEPQPIPEYKGLDTMLGSQILEKSKRWKQE</sequence>
<evidence type="ECO:0000313" key="2">
    <source>
        <dbReference type="EMBL" id="CAD5236116.1"/>
    </source>
</evidence>